<dbReference type="RefSeq" id="WP_265281656.1">
    <property type="nucleotide sequence ID" value="NZ_QZCW01000001.1"/>
</dbReference>
<feature type="signal peptide" evidence="14">
    <location>
        <begin position="1"/>
        <end position="33"/>
    </location>
</feature>
<dbReference type="Gene3D" id="2.170.130.10">
    <property type="entry name" value="TonB-dependent receptor, plug domain"/>
    <property type="match status" value="1"/>
</dbReference>
<keyword evidence="18" id="KW-1185">Reference proteome</keyword>
<proteinExistence type="inferred from homology"/>
<keyword evidence="4 12" id="KW-1134">Transmembrane beta strand</keyword>
<evidence type="ECO:0000256" key="4">
    <source>
        <dbReference type="ARBA" id="ARBA00022452"/>
    </source>
</evidence>
<evidence type="ECO:0000256" key="9">
    <source>
        <dbReference type="ARBA" id="ARBA00023136"/>
    </source>
</evidence>
<keyword evidence="6 14" id="KW-0732">Signal</keyword>
<dbReference type="Proteomes" id="UP001208935">
    <property type="component" value="Unassembled WGS sequence"/>
</dbReference>
<dbReference type="EMBL" id="QZCW01000001">
    <property type="protein sequence ID" value="MCW5321035.1"/>
    <property type="molecule type" value="Genomic_DNA"/>
</dbReference>
<dbReference type="PANTHER" id="PTHR30069:SF53">
    <property type="entry name" value="COLICIN I RECEPTOR-RELATED"/>
    <property type="match status" value="1"/>
</dbReference>
<evidence type="ECO:0000259" key="16">
    <source>
        <dbReference type="Pfam" id="PF07715"/>
    </source>
</evidence>
<comment type="similarity">
    <text evidence="2 12 13">Belongs to the TonB-dependent receptor family.</text>
</comment>
<dbReference type="SUPFAM" id="SSF56935">
    <property type="entry name" value="Porins"/>
    <property type="match status" value="1"/>
</dbReference>
<feature type="domain" description="TonB-dependent receptor-like beta-barrel" evidence="15">
    <location>
        <begin position="241"/>
        <end position="664"/>
    </location>
</feature>
<evidence type="ECO:0000256" key="2">
    <source>
        <dbReference type="ARBA" id="ARBA00009810"/>
    </source>
</evidence>
<keyword evidence="9 12" id="KW-0472">Membrane</keyword>
<feature type="domain" description="TonB-dependent receptor plug" evidence="16">
    <location>
        <begin position="56"/>
        <end position="166"/>
    </location>
</feature>
<comment type="subcellular location">
    <subcellularLocation>
        <location evidence="1 12">Cell outer membrane</location>
        <topology evidence="1 12">Multi-pass membrane protein</topology>
    </subcellularLocation>
</comment>
<dbReference type="InterPro" id="IPR012910">
    <property type="entry name" value="Plug_dom"/>
</dbReference>
<dbReference type="InterPro" id="IPR039426">
    <property type="entry name" value="TonB-dep_rcpt-like"/>
</dbReference>
<dbReference type="InterPro" id="IPR037066">
    <property type="entry name" value="Plug_dom_sf"/>
</dbReference>
<evidence type="ECO:0000256" key="7">
    <source>
        <dbReference type="ARBA" id="ARBA00023065"/>
    </source>
</evidence>
<evidence type="ECO:0000256" key="3">
    <source>
        <dbReference type="ARBA" id="ARBA00022448"/>
    </source>
</evidence>
<evidence type="ECO:0000256" key="6">
    <source>
        <dbReference type="ARBA" id="ARBA00022729"/>
    </source>
</evidence>
<protein>
    <submittedName>
        <fullName evidence="17">TonB-dependent receptor</fullName>
    </submittedName>
</protein>
<evidence type="ECO:0000313" key="17">
    <source>
        <dbReference type="EMBL" id="MCW5321035.1"/>
    </source>
</evidence>
<dbReference type="PANTHER" id="PTHR30069">
    <property type="entry name" value="TONB-DEPENDENT OUTER MEMBRANE RECEPTOR"/>
    <property type="match status" value="1"/>
</dbReference>
<evidence type="ECO:0000256" key="5">
    <source>
        <dbReference type="ARBA" id="ARBA00022692"/>
    </source>
</evidence>
<evidence type="ECO:0000313" key="18">
    <source>
        <dbReference type="Proteomes" id="UP001208935"/>
    </source>
</evidence>
<dbReference type="PROSITE" id="PS52016">
    <property type="entry name" value="TONB_DEPENDENT_REC_3"/>
    <property type="match status" value="1"/>
</dbReference>
<feature type="chain" id="PRO_5046035691" evidence="14">
    <location>
        <begin position="34"/>
        <end position="701"/>
    </location>
</feature>
<comment type="caution">
    <text evidence="17">The sequence shown here is derived from an EMBL/GenBank/DDBJ whole genome shotgun (WGS) entry which is preliminary data.</text>
</comment>
<organism evidence="17 18">
    <name type="scientific">Verminephrobacter aporrectodeae subsp. tuberculatae</name>
    <dbReference type="NCBI Taxonomy" id="1110392"/>
    <lineage>
        <taxon>Bacteria</taxon>
        <taxon>Pseudomonadati</taxon>
        <taxon>Pseudomonadota</taxon>
        <taxon>Betaproteobacteria</taxon>
        <taxon>Burkholderiales</taxon>
        <taxon>Comamonadaceae</taxon>
        <taxon>Verminephrobacter</taxon>
    </lineage>
</organism>
<gene>
    <name evidence="17" type="ORF">D5039_07625</name>
</gene>
<evidence type="ECO:0000256" key="1">
    <source>
        <dbReference type="ARBA" id="ARBA00004571"/>
    </source>
</evidence>
<evidence type="ECO:0000256" key="11">
    <source>
        <dbReference type="ARBA" id="ARBA00023237"/>
    </source>
</evidence>
<name>A0ABT3KTA7_9BURK</name>
<dbReference type="Pfam" id="PF00593">
    <property type="entry name" value="TonB_dep_Rec_b-barrel"/>
    <property type="match status" value="1"/>
</dbReference>
<evidence type="ECO:0000256" key="13">
    <source>
        <dbReference type="RuleBase" id="RU003357"/>
    </source>
</evidence>
<dbReference type="InterPro" id="IPR000531">
    <property type="entry name" value="Beta-barrel_TonB"/>
</dbReference>
<evidence type="ECO:0000256" key="10">
    <source>
        <dbReference type="ARBA" id="ARBA00023170"/>
    </source>
</evidence>
<dbReference type="InterPro" id="IPR036942">
    <property type="entry name" value="Beta-barrel_TonB_sf"/>
</dbReference>
<reference evidence="18" key="1">
    <citation type="submission" date="2023-07" db="EMBL/GenBank/DDBJ databases">
        <title>Verminephrobacter genomes.</title>
        <authorList>
            <person name="Lund M.B."/>
        </authorList>
    </citation>
    <scope>NUCLEOTIDE SEQUENCE [LARGE SCALE GENOMIC DNA]</scope>
    <source>
        <strain evidence="18">AtM5-05</strain>
    </source>
</reference>
<keyword evidence="10 17" id="KW-0675">Receptor</keyword>
<evidence type="ECO:0000256" key="12">
    <source>
        <dbReference type="PROSITE-ProRule" id="PRU01360"/>
    </source>
</evidence>
<keyword evidence="3 12" id="KW-0813">Transport</keyword>
<sequence>MHRRNAPGRAPVSLPHSLVIAAGLLGAGASSLAQEPAAETSLAPIAVTASQREQAVRAAPASVTVIERKEIESRPESTVMDLLRSVEGVGIVGANPNDQDISLRGMPGEYTLILVDGRRQNTRETMNRGSGGVQSHLLPPLAAIERIEVIRGPMSSLYGADAMGGAVNIITRAQPARWGASLAAHAVQQAHHELGDSRGMAFWLGGPLVDERLSLRIFGATNRRGEDGVYFPLNATSGAHGQRDENVGLQFSARLTPGQNLSFHLGHESLSYLLTPGRSIADATTPATILRSGHSRESWGLTHEGRGNWGRSFLSLYGETGTQTQWLPAGRSPVEPELRNGALEGRVILPWAKDANTLTLGMQYIRQSLGGVARQAVVAGLAANPDTIQRDSWALSAENDFAIGRDFVLTAGARLDHDAAYGSQVSPRLYGVYTLDENWTLRGGVARGFKAPTLRQSAAGYCMTTGGGGAAGAVAGTLCGNQDLRPETSVNGEIGLRRDSGGNFASLTVFHNQFKNRVASYDTGVADPRVRGRNIYVYDNMARADITGLELGAGTRLAKDWRLSGSYTLTDSRRRGGESAFNGDSLAGYPLDKTPRNQAHWRLEWQALSRLTLQAAAHYIGKQYWAAFRNSALGVREREASTTWDLGARGALAPGVDLKFTVMNATDERIDVDTRARTQGLQGNWMLDEGRRYALTLLARF</sequence>
<evidence type="ECO:0000256" key="8">
    <source>
        <dbReference type="ARBA" id="ARBA00023077"/>
    </source>
</evidence>
<dbReference type="Gene3D" id="2.40.170.20">
    <property type="entry name" value="TonB-dependent receptor, beta-barrel domain"/>
    <property type="match status" value="1"/>
</dbReference>
<evidence type="ECO:0000259" key="15">
    <source>
        <dbReference type="Pfam" id="PF00593"/>
    </source>
</evidence>
<accession>A0ABT3KTA7</accession>
<keyword evidence="11 12" id="KW-0998">Cell outer membrane</keyword>
<keyword evidence="7" id="KW-0406">Ion transport</keyword>
<dbReference type="CDD" id="cd01347">
    <property type="entry name" value="ligand_gated_channel"/>
    <property type="match status" value="1"/>
</dbReference>
<dbReference type="Pfam" id="PF07715">
    <property type="entry name" value="Plug"/>
    <property type="match status" value="1"/>
</dbReference>
<keyword evidence="5 12" id="KW-0812">Transmembrane</keyword>
<keyword evidence="8 13" id="KW-0798">TonB box</keyword>
<evidence type="ECO:0000256" key="14">
    <source>
        <dbReference type="SAM" id="SignalP"/>
    </source>
</evidence>